<evidence type="ECO:0000256" key="3">
    <source>
        <dbReference type="ARBA" id="ARBA00023163"/>
    </source>
</evidence>
<comment type="caution">
    <text evidence="8">The sequence shown here is derived from an EMBL/GenBank/DDBJ whole genome shotgun (WGS) entry which is preliminary data.</text>
</comment>
<accession>A0ABR0DL01</accession>
<organism evidence="8 9">
    <name type="scientific">Penstemon davidsonii</name>
    <dbReference type="NCBI Taxonomy" id="160366"/>
    <lineage>
        <taxon>Eukaryota</taxon>
        <taxon>Viridiplantae</taxon>
        <taxon>Streptophyta</taxon>
        <taxon>Embryophyta</taxon>
        <taxon>Tracheophyta</taxon>
        <taxon>Spermatophyta</taxon>
        <taxon>Magnoliopsida</taxon>
        <taxon>eudicotyledons</taxon>
        <taxon>Gunneridae</taxon>
        <taxon>Pentapetalae</taxon>
        <taxon>asterids</taxon>
        <taxon>lamiids</taxon>
        <taxon>Lamiales</taxon>
        <taxon>Plantaginaceae</taxon>
        <taxon>Cheloneae</taxon>
        <taxon>Penstemon</taxon>
    </lineage>
</organism>
<dbReference type="Gene3D" id="3.10.20.90">
    <property type="entry name" value="Phosphatidylinositol 3-kinase Catalytic Subunit, Chain A, domain 1"/>
    <property type="match status" value="1"/>
</dbReference>
<feature type="compositionally biased region" description="Polar residues" evidence="5">
    <location>
        <begin position="575"/>
        <end position="585"/>
    </location>
</feature>
<evidence type="ECO:0000256" key="2">
    <source>
        <dbReference type="ARBA" id="ARBA00023125"/>
    </source>
</evidence>
<evidence type="ECO:0000256" key="4">
    <source>
        <dbReference type="ARBA" id="ARBA00023242"/>
    </source>
</evidence>
<feature type="region of interest" description="Disordered" evidence="5">
    <location>
        <begin position="575"/>
        <end position="635"/>
    </location>
</feature>
<feature type="compositionally biased region" description="Low complexity" evidence="5">
    <location>
        <begin position="599"/>
        <end position="620"/>
    </location>
</feature>
<dbReference type="InterPro" id="IPR003035">
    <property type="entry name" value="RWP-RK_dom"/>
</dbReference>
<proteinExistence type="predicted"/>
<reference evidence="8 9" key="1">
    <citation type="journal article" date="2023" name="bioRxiv">
        <title>Genome report: Whole genome sequence and annotation of Penstemon davidsonii.</title>
        <authorList>
            <person name="Ostevik K.L."/>
            <person name="Alabady M."/>
            <person name="Zhang M."/>
            <person name="Rausher M.D."/>
        </authorList>
    </citation>
    <scope>NUCLEOTIDE SEQUENCE [LARGE SCALE GENOMIC DNA]</scope>
    <source>
        <strain evidence="8">DNT005</strain>
        <tissue evidence="8">Whole leaf</tissue>
    </source>
</reference>
<sequence length="761" mass="85844">MEKGILPHSTNLSTQFDSFTDFDYIDELMLEECWLLEPNCSEFSNPISTFEPSFSLPTLEANKEESQISQSQEKIPSESYLLDWITPRPPTSVMDRLIWALGYIKNCSRDENVLVQIWVPVKLGGGKCVLTTNGQPFSVDLNCQKLARYREISAKYQFPTEEDSKEVMGLPGRVFRSKAPEWTPDVRFFTRDEYPRVNYAQQYDVRGTLAVPVLERGTRNCLGVLEVVLTTQKIKYRPELESVCKALEAVDLGSSQVSSSQNLKTCDFSYQAALPEISSVLRTACQTHGLPLAQTWVSCIVQGKEGCRHSEESSLKNCFSTVDSTCYVNDPGNILGFHEACSEHHLLKDQGIVGRAFGTNQPCFIHDVTSCSKTEYPLSHHARMFGLKAAVAIRLRSICTGSVDFVLEFFLPVNCTNPEEQKGILDSLSTIIRNNCWTLRVVTDKELQEESSEVLFDSYSREGITFATNPSTSDYNTSLYTKKTGQKRRIKAEENITLQVLRQHFAGSLKDAAKNLGVCPTTLKRICRREGIESWPSRKIKKVNHSLEKIQRVIDSVQGTSGISKIESFYSNFPEMSTPQISNPKSNDHVKPLDETGILSPPSSSGSQSSTLSQCFSSGTQPNSHTSDENREDPPMVNEEYVKGIVEWATNNEMDLVPSGPRIKVSFGEDRIRFRMQSTWKYEDLLKEITRRFGIDDARGFYLKYLDDDEEWVLLTCDADLEECIDVCRSSRSDIIKLSFLRDPQSQFGTSFDVIRGHLGL</sequence>
<evidence type="ECO:0000256" key="5">
    <source>
        <dbReference type="SAM" id="MobiDB-lite"/>
    </source>
</evidence>
<keyword evidence="2" id="KW-0238">DNA-binding</keyword>
<dbReference type="InterPro" id="IPR034891">
    <property type="entry name" value="PB1_NLP"/>
</dbReference>
<dbReference type="PROSITE" id="PS51745">
    <property type="entry name" value="PB1"/>
    <property type="match status" value="1"/>
</dbReference>
<evidence type="ECO:0008006" key="10">
    <source>
        <dbReference type="Google" id="ProtNLM"/>
    </source>
</evidence>
<dbReference type="SUPFAM" id="SSF54277">
    <property type="entry name" value="CAD &amp; PB1 domains"/>
    <property type="match status" value="1"/>
</dbReference>
<dbReference type="PROSITE" id="PS51519">
    <property type="entry name" value="RWP_RK"/>
    <property type="match status" value="1"/>
</dbReference>
<dbReference type="InterPro" id="IPR000270">
    <property type="entry name" value="PB1_dom"/>
</dbReference>
<feature type="domain" description="RWP-RK" evidence="6">
    <location>
        <begin position="482"/>
        <end position="563"/>
    </location>
</feature>
<dbReference type="CDD" id="cd06407">
    <property type="entry name" value="PB1_NLP"/>
    <property type="match status" value="1"/>
</dbReference>
<dbReference type="InterPro" id="IPR045012">
    <property type="entry name" value="NLP"/>
</dbReference>
<evidence type="ECO:0000313" key="8">
    <source>
        <dbReference type="EMBL" id="KAK4489904.1"/>
    </source>
</evidence>
<evidence type="ECO:0000259" key="7">
    <source>
        <dbReference type="PROSITE" id="PS51745"/>
    </source>
</evidence>
<evidence type="ECO:0000256" key="1">
    <source>
        <dbReference type="ARBA" id="ARBA00023015"/>
    </source>
</evidence>
<dbReference type="Proteomes" id="UP001291926">
    <property type="component" value="Unassembled WGS sequence"/>
</dbReference>
<dbReference type="InterPro" id="IPR053793">
    <property type="entry name" value="PB1-like"/>
</dbReference>
<dbReference type="Pfam" id="PF02042">
    <property type="entry name" value="RWP-RK"/>
    <property type="match status" value="1"/>
</dbReference>
<dbReference type="PANTHER" id="PTHR32002">
    <property type="entry name" value="PROTEIN NLP8"/>
    <property type="match status" value="1"/>
</dbReference>
<feature type="domain" description="PB1" evidence="7">
    <location>
        <begin position="660"/>
        <end position="743"/>
    </location>
</feature>
<gene>
    <name evidence="8" type="ORF">RD792_000552</name>
</gene>
<evidence type="ECO:0000259" key="6">
    <source>
        <dbReference type="PROSITE" id="PS51519"/>
    </source>
</evidence>
<evidence type="ECO:0000313" key="9">
    <source>
        <dbReference type="Proteomes" id="UP001291926"/>
    </source>
</evidence>
<protein>
    <recommendedName>
        <fullName evidence="10">Plant regulator RWP-RK family protein</fullName>
    </recommendedName>
</protein>
<keyword evidence="1" id="KW-0805">Transcription regulation</keyword>
<dbReference type="InterPro" id="IPR029016">
    <property type="entry name" value="GAF-like_dom_sf"/>
</dbReference>
<keyword evidence="4" id="KW-0539">Nucleus</keyword>
<dbReference type="Gene3D" id="3.30.450.40">
    <property type="match status" value="1"/>
</dbReference>
<keyword evidence="9" id="KW-1185">Reference proteome</keyword>
<dbReference type="Pfam" id="PF22922">
    <property type="entry name" value="GAF_NLP"/>
    <property type="match status" value="2"/>
</dbReference>
<dbReference type="PANTHER" id="PTHR32002:SF44">
    <property type="entry name" value="PROTEIN NLP4"/>
    <property type="match status" value="1"/>
</dbReference>
<dbReference type="SMART" id="SM00666">
    <property type="entry name" value="PB1"/>
    <property type="match status" value="1"/>
</dbReference>
<keyword evidence="3" id="KW-0804">Transcription</keyword>
<dbReference type="Pfam" id="PF00564">
    <property type="entry name" value="PB1"/>
    <property type="match status" value="1"/>
</dbReference>
<name>A0ABR0DL01_9LAMI</name>
<dbReference type="InterPro" id="IPR055081">
    <property type="entry name" value="NLP1-9_GAF"/>
</dbReference>
<dbReference type="EMBL" id="JAYDYQ010001087">
    <property type="protein sequence ID" value="KAK4489904.1"/>
    <property type="molecule type" value="Genomic_DNA"/>
</dbReference>